<keyword evidence="5" id="KW-0560">Oxidoreductase</keyword>
<dbReference type="PROSITE" id="PS51387">
    <property type="entry name" value="FAD_PCMH"/>
    <property type="match status" value="1"/>
</dbReference>
<accession>A0A9P5F0Y4</accession>
<evidence type="ECO:0000313" key="7">
    <source>
        <dbReference type="EMBL" id="KAF4863442.1"/>
    </source>
</evidence>
<dbReference type="PANTHER" id="PTHR42973">
    <property type="entry name" value="BINDING OXIDOREDUCTASE, PUTATIVE (AFU_ORTHOLOGUE AFUA_1G17690)-RELATED"/>
    <property type="match status" value="1"/>
</dbReference>
<dbReference type="AlphaFoldDB" id="A0A9P5F0Y4"/>
<dbReference type="OrthoDB" id="9983560at2759"/>
<dbReference type="Pfam" id="PF08031">
    <property type="entry name" value="BBE"/>
    <property type="match status" value="1"/>
</dbReference>
<dbReference type="InterPro" id="IPR006094">
    <property type="entry name" value="Oxid_FAD_bind_N"/>
</dbReference>
<evidence type="ECO:0000256" key="1">
    <source>
        <dbReference type="ARBA" id="ARBA00001974"/>
    </source>
</evidence>
<dbReference type="InterPro" id="IPR016169">
    <property type="entry name" value="FAD-bd_PCMH_sub2"/>
</dbReference>
<keyword evidence="3" id="KW-0285">Flavoprotein</keyword>
<dbReference type="InterPro" id="IPR012951">
    <property type="entry name" value="BBE"/>
</dbReference>
<dbReference type="InterPro" id="IPR050416">
    <property type="entry name" value="FAD-linked_Oxidoreductase"/>
</dbReference>
<keyword evidence="4" id="KW-0274">FAD</keyword>
<dbReference type="GO" id="GO:0071949">
    <property type="term" value="F:FAD binding"/>
    <property type="evidence" value="ECO:0007669"/>
    <property type="project" value="InterPro"/>
</dbReference>
<evidence type="ECO:0000256" key="5">
    <source>
        <dbReference type="ARBA" id="ARBA00023002"/>
    </source>
</evidence>
<dbReference type="PANTHER" id="PTHR42973:SF39">
    <property type="entry name" value="FAD-BINDING PCMH-TYPE DOMAIN-CONTAINING PROTEIN"/>
    <property type="match status" value="1"/>
</dbReference>
<dbReference type="EMBL" id="QPMT01000006">
    <property type="protein sequence ID" value="KAF4863442.1"/>
    <property type="molecule type" value="Genomic_DNA"/>
</dbReference>
<evidence type="ECO:0000256" key="4">
    <source>
        <dbReference type="ARBA" id="ARBA00022827"/>
    </source>
</evidence>
<feature type="domain" description="FAD-binding PCMH-type" evidence="6">
    <location>
        <begin position="334"/>
        <end position="517"/>
    </location>
</feature>
<evidence type="ECO:0000259" key="6">
    <source>
        <dbReference type="PROSITE" id="PS51387"/>
    </source>
</evidence>
<evidence type="ECO:0000256" key="3">
    <source>
        <dbReference type="ARBA" id="ARBA00022630"/>
    </source>
</evidence>
<comment type="similarity">
    <text evidence="2">Belongs to the oxygen-dependent FAD-linked oxidoreductase family.</text>
</comment>
<evidence type="ECO:0000256" key="2">
    <source>
        <dbReference type="ARBA" id="ARBA00005466"/>
    </source>
</evidence>
<protein>
    <submittedName>
        <fullName evidence="7">FAD-linked oxidoreductase ZEB1</fullName>
    </submittedName>
</protein>
<organism evidence="7 8">
    <name type="scientific">Colletotrichum siamense</name>
    <name type="common">Anthracnose fungus</name>
    <dbReference type="NCBI Taxonomy" id="690259"/>
    <lineage>
        <taxon>Eukaryota</taxon>
        <taxon>Fungi</taxon>
        <taxon>Dikarya</taxon>
        <taxon>Ascomycota</taxon>
        <taxon>Pezizomycotina</taxon>
        <taxon>Sordariomycetes</taxon>
        <taxon>Hypocreomycetidae</taxon>
        <taxon>Glomerellales</taxon>
        <taxon>Glomerellaceae</taxon>
        <taxon>Colletotrichum</taxon>
        <taxon>Colletotrichum gloeosporioides species complex</taxon>
    </lineage>
</organism>
<dbReference type="Proteomes" id="UP000711996">
    <property type="component" value="Unassembled WGS sequence"/>
</dbReference>
<dbReference type="SUPFAM" id="SSF56176">
    <property type="entry name" value="FAD-binding/transporter-associated domain-like"/>
    <property type="match status" value="1"/>
</dbReference>
<dbReference type="Pfam" id="PF01565">
    <property type="entry name" value="FAD_binding_4"/>
    <property type="match status" value="1"/>
</dbReference>
<reference evidence="7" key="1">
    <citation type="submission" date="2019-06" db="EMBL/GenBank/DDBJ databases">
        <authorList>
            <person name="Gan P."/>
            <person name="Shirasu K."/>
        </authorList>
    </citation>
    <scope>NUCLEOTIDE SEQUENCE [LARGE SCALE GENOMIC DNA]</scope>
    <source>
        <strain evidence="7">CAD2</strain>
    </source>
</reference>
<dbReference type="Gene3D" id="3.30.465.10">
    <property type="match status" value="2"/>
</dbReference>
<proteinExistence type="inferred from homology"/>
<name>A0A9P5F0Y4_COLSI</name>
<evidence type="ECO:0000313" key="8">
    <source>
        <dbReference type="Proteomes" id="UP000711996"/>
    </source>
</evidence>
<keyword evidence="8" id="KW-1185">Reference proteome</keyword>
<gene>
    <name evidence="7" type="primary">ZEB1-9</name>
    <name evidence="7" type="ORF">CGCSCA2_v002800</name>
</gene>
<dbReference type="InterPro" id="IPR016166">
    <property type="entry name" value="FAD-bd_PCMH"/>
</dbReference>
<dbReference type="GO" id="GO:0016491">
    <property type="term" value="F:oxidoreductase activity"/>
    <property type="evidence" value="ECO:0007669"/>
    <property type="project" value="UniProtKB-KW"/>
</dbReference>
<comment type="caution">
    <text evidence="7">The sequence shown here is derived from an EMBL/GenBank/DDBJ whole genome shotgun (WGS) entry which is preliminary data.</text>
</comment>
<comment type="cofactor">
    <cofactor evidence="1">
        <name>FAD</name>
        <dbReference type="ChEBI" id="CHEBI:57692"/>
    </cofactor>
</comment>
<dbReference type="InterPro" id="IPR036318">
    <property type="entry name" value="FAD-bd_PCMH-like_sf"/>
</dbReference>
<sequence>MEADRAKVLEALDAYRAHIASQIRKNMELYVEYVLEQLPLDQDWTDEEINDARMQFLEERLGIGEFVEGVRFPEYVLTHWDEIAQLSGLDGTLRRDLDDGAGVLEAYVSYIEEALRENSHEDMRNTIKFPTELRIVVEEVHGLIGPGMPYHSHQQLTFWSMTMDASRVKISEELEDETGLNGWDPQGWTMGGGWNSGDGQDASCCVVYCRKPGEDGWKWRYVVNLWERGMYVFESIPEFLGWYAHFREDHLERLAAEEQSWAALNESLGGRLLQPAAPGAVCHPGEPSYDAGRCAAAQVGWSRFDFHKADPVSVMWDNWSNDTCLPDAAYLCRADGYSAFVVNATTPEHVKFGVDFARENNVRLIVKSTGHDYLGRSFAPGSLSIWVHHMQDVQYHGAGFQLAGSDITIEGNAVTVGGGTELYNAQKALAEHGQAIVGGGCGTVGVGGFTPGGGHSLLGPRYGMAADNVLQMEIVTPKGEIMTINEVQNTDLFWAMRGGGPGTFGVITSITFLTHPSPAITHTFWAMRTEPDAPYLPALTAYVLSQMPALERAGMSMYCTSSRVLMDNPFPVQSLPAQIAGMMGVALLQDQPNSEAMQELWQPINATIAARWPEAMFVLQTEQFASWFDWFDKYHDARPVGYHLIFASRLLDEAALTEDVDALATAVGTVTEKVGRVTAFLVAGKGVHEAVPRGGGNAVHPAWRRAYIHAMATAQFPAMNATAKREAIELVDAAAEGLRRLAPDMGSYINEGSVYEKDWQQAYWGANYERLLSIKKTVDPEDVLWCEP</sequence>